<dbReference type="EMBL" id="VFRP01000018">
    <property type="protein sequence ID" value="TPE48930.1"/>
    <property type="molecule type" value="Genomic_DNA"/>
</dbReference>
<name>A0A501WKL8_9RHOB</name>
<proteinExistence type="predicted"/>
<dbReference type="PANTHER" id="PTHR11360:SF304">
    <property type="entry name" value="MFS DOMAIN-CONTAINING PROTEIN"/>
    <property type="match status" value="1"/>
</dbReference>
<dbReference type="OrthoDB" id="9793415at2"/>
<keyword evidence="3 4" id="KW-0472">Membrane</keyword>
<feature type="transmembrane region" description="Helical" evidence="4">
    <location>
        <begin position="88"/>
        <end position="107"/>
    </location>
</feature>
<feature type="transmembrane region" description="Helical" evidence="4">
    <location>
        <begin position="49"/>
        <end position="68"/>
    </location>
</feature>
<evidence type="ECO:0000256" key="2">
    <source>
        <dbReference type="ARBA" id="ARBA00022989"/>
    </source>
</evidence>
<dbReference type="InterPro" id="IPR036259">
    <property type="entry name" value="MFS_trans_sf"/>
</dbReference>
<dbReference type="GO" id="GO:0016020">
    <property type="term" value="C:membrane"/>
    <property type="evidence" value="ECO:0007669"/>
    <property type="project" value="InterPro"/>
</dbReference>
<dbReference type="AlphaFoldDB" id="A0A501WKL8"/>
<feature type="transmembrane region" description="Helical" evidence="4">
    <location>
        <begin position="145"/>
        <end position="165"/>
    </location>
</feature>
<feature type="transmembrane region" description="Helical" evidence="4">
    <location>
        <begin position="114"/>
        <end position="139"/>
    </location>
</feature>
<keyword evidence="2 4" id="KW-1133">Transmembrane helix</keyword>
<dbReference type="Proteomes" id="UP000319255">
    <property type="component" value="Unassembled WGS sequence"/>
</dbReference>
<dbReference type="NCBIfam" id="TIGR04259">
    <property type="entry name" value="oxa_formateAnti"/>
    <property type="match status" value="1"/>
</dbReference>
<evidence type="ECO:0000313" key="7">
    <source>
        <dbReference type="Proteomes" id="UP000319255"/>
    </source>
</evidence>
<dbReference type="InterPro" id="IPR026355">
    <property type="entry name" value="Oxa/Form_antiport"/>
</dbReference>
<dbReference type="InterPro" id="IPR011701">
    <property type="entry name" value="MFS"/>
</dbReference>
<feature type="transmembrane region" description="Helical" evidence="4">
    <location>
        <begin position="177"/>
        <end position="196"/>
    </location>
</feature>
<comment type="caution">
    <text evidence="6">The sequence shown here is derived from an EMBL/GenBank/DDBJ whole genome shotgun (WGS) entry which is preliminary data.</text>
</comment>
<sequence>MTTTVSPKGAVAPTNRWMQLTIGVICMVLIANLQYGWTLFVKPMSETTGWSIAGIQVAFSIFVALETWATPFHGWVADSLGFERGPKVMIALGGLMVGIGWIVNSMAGSLGMLYLGAALSGIGGGAIYAVCVGMAVKWFPDRRGLAVGITAAGFGAGSVLTVIPIRMMIASHGYADTFFWFGLVQGAIIFALAGFARFPAAGEAPAPIASKLPQLSESIPPREVLRTPVFWLLFAMFVAVSASGLMATAQLALIAKSYGVSDTVLLFGATTLTVALIVDGLANGAARPLFGWVSDKIGRENTMAVAFGLGAAAYWLLAGLGANPWGFVICAALIFFTWGEIFSLFPSTCTDTFGQKYATTNASLLYTAKGVSAFLVPFANVIKDATGSWHGVFVTAALTNVAVVLIALFVLKPMRRAMVERRNRAGEAVAREDFGGAVAPAE</sequence>
<evidence type="ECO:0000259" key="5">
    <source>
        <dbReference type="PROSITE" id="PS50850"/>
    </source>
</evidence>
<evidence type="ECO:0000256" key="3">
    <source>
        <dbReference type="ARBA" id="ARBA00023136"/>
    </source>
</evidence>
<gene>
    <name evidence="6" type="primary">oxlT</name>
    <name evidence="6" type="ORF">FJM51_16000</name>
</gene>
<dbReference type="PANTHER" id="PTHR11360">
    <property type="entry name" value="MONOCARBOXYLATE TRANSPORTER"/>
    <property type="match status" value="1"/>
</dbReference>
<reference evidence="6 7" key="1">
    <citation type="submission" date="2019-06" db="EMBL/GenBank/DDBJ databases">
        <title>A novel bacterium of genus Amaricoccus, isolated from marine sediment.</title>
        <authorList>
            <person name="Huang H."/>
            <person name="Mo K."/>
            <person name="Hu Y."/>
        </authorList>
    </citation>
    <scope>NUCLEOTIDE SEQUENCE [LARGE SCALE GENOMIC DNA]</scope>
    <source>
        <strain evidence="6 7">HB172011</strain>
    </source>
</reference>
<dbReference type="GO" id="GO:0019531">
    <property type="term" value="F:oxalate transmembrane transporter activity"/>
    <property type="evidence" value="ECO:0007669"/>
    <property type="project" value="InterPro"/>
</dbReference>
<accession>A0A501WKL8</accession>
<keyword evidence="1 4" id="KW-0812">Transmembrane</keyword>
<dbReference type="InterPro" id="IPR020846">
    <property type="entry name" value="MFS_dom"/>
</dbReference>
<dbReference type="CDD" id="cd17353">
    <property type="entry name" value="MFS_OFA_like"/>
    <property type="match status" value="1"/>
</dbReference>
<dbReference type="PROSITE" id="PS50850">
    <property type="entry name" value="MFS"/>
    <property type="match status" value="1"/>
</dbReference>
<feature type="transmembrane region" description="Helical" evidence="4">
    <location>
        <begin position="17"/>
        <end position="37"/>
    </location>
</feature>
<evidence type="ECO:0000256" key="4">
    <source>
        <dbReference type="SAM" id="Phobius"/>
    </source>
</evidence>
<evidence type="ECO:0000256" key="1">
    <source>
        <dbReference type="ARBA" id="ARBA00022692"/>
    </source>
</evidence>
<feature type="transmembrane region" description="Helical" evidence="4">
    <location>
        <begin position="389"/>
        <end position="411"/>
    </location>
</feature>
<feature type="transmembrane region" description="Helical" evidence="4">
    <location>
        <begin position="264"/>
        <end position="282"/>
    </location>
</feature>
<dbReference type="SUPFAM" id="SSF103473">
    <property type="entry name" value="MFS general substrate transporter"/>
    <property type="match status" value="1"/>
</dbReference>
<protein>
    <submittedName>
        <fullName evidence="6">Oxalate/formate MFS antiporter</fullName>
    </submittedName>
</protein>
<feature type="transmembrane region" description="Helical" evidence="4">
    <location>
        <begin position="229"/>
        <end position="252"/>
    </location>
</feature>
<feature type="transmembrane region" description="Helical" evidence="4">
    <location>
        <begin position="302"/>
        <end position="318"/>
    </location>
</feature>
<feature type="domain" description="Major facilitator superfamily (MFS) profile" evidence="5">
    <location>
        <begin position="1"/>
        <end position="415"/>
    </location>
</feature>
<dbReference type="Gene3D" id="1.20.1250.20">
    <property type="entry name" value="MFS general substrate transporter like domains"/>
    <property type="match status" value="2"/>
</dbReference>
<feature type="transmembrane region" description="Helical" evidence="4">
    <location>
        <begin position="325"/>
        <end position="345"/>
    </location>
</feature>
<dbReference type="InterPro" id="IPR050327">
    <property type="entry name" value="Proton-linked_MCT"/>
</dbReference>
<keyword evidence="7" id="KW-1185">Reference proteome</keyword>
<organism evidence="6 7">
    <name type="scientific">Amaricoccus solimangrovi</name>
    <dbReference type="NCBI Taxonomy" id="2589815"/>
    <lineage>
        <taxon>Bacteria</taxon>
        <taxon>Pseudomonadati</taxon>
        <taxon>Pseudomonadota</taxon>
        <taxon>Alphaproteobacteria</taxon>
        <taxon>Rhodobacterales</taxon>
        <taxon>Paracoccaceae</taxon>
        <taxon>Amaricoccus</taxon>
    </lineage>
</organism>
<dbReference type="Pfam" id="PF07690">
    <property type="entry name" value="MFS_1"/>
    <property type="match status" value="1"/>
</dbReference>
<evidence type="ECO:0000313" key="6">
    <source>
        <dbReference type="EMBL" id="TPE48930.1"/>
    </source>
</evidence>